<dbReference type="RefSeq" id="WP_084371886.1">
    <property type="nucleotide sequence ID" value="NZ_FWYF01000001.1"/>
</dbReference>
<dbReference type="InterPro" id="IPR003423">
    <property type="entry name" value="OMP_efflux"/>
</dbReference>
<dbReference type="SUPFAM" id="SSF56954">
    <property type="entry name" value="Outer membrane efflux proteins (OEP)"/>
    <property type="match status" value="1"/>
</dbReference>
<dbReference type="AlphaFoldDB" id="A0A1W2G9T2"/>
<evidence type="ECO:0000256" key="7">
    <source>
        <dbReference type="ARBA" id="ARBA00023237"/>
    </source>
</evidence>
<keyword evidence="9" id="KW-0732">Signal</keyword>
<name>A0A1W2G9T2_REIFA</name>
<sequence>MKIGIVKRMFFLLVLTALGLPAIGQNQDSTNVQSSNGKKILTLDECLRIAMDNNIQLKQIRNNTRIAKANDFQAIMNYLPALSGFANYTWNNGTGFDNSSGRFFTGGRESSFSSLNADLTLFNGLSNHYNKKATAKTLESNIHQIKATEQTVNATVLGAYLNVILDEKRLEISEDRIELLQAQLEREKKRNEVGVGDLAQVYNFQSQLANENLNKVNLQNQSRRDRLTLLQALQLDVSEEYDIAPVSVEDEASVLESDKFTDVLTQSVLYSPSLKSAKANVEAASFNHRAAQGAYLPTLRILGSYSTQYSSLNKDNSSGTPVDLTIADQYSNLTNKSLELRMTVPIFNRYTIRTNAQVARLNRENAKLNLESAELSLTNNVQQVYLDLVAAQETYKAAEDNLVALNQSFEFAKTRYENGNTDFFTYLESLNNKNRAEIELVNAKYSIVFRKKILDVYRGLL</sequence>
<dbReference type="PANTHER" id="PTHR30026">
    <property type="entry name" value="OUTER MEMBRANE PROTEIN TOLC"/>
    <property type="match status" value="1"/>
</dbReference>
<keyword evidence="7" id="KW-0998">Cell outer membrane</keyword>
<dbReference type="PANTHER" id="PTHR30026:SF20">
    <property type="entry name" value="OUTER MEMBRANE PROTEIN TOLC"/>
    <property type="match status" value="1"/>
</dbReference>
<comment type="subcellular location">
    <subcellularLocation>
        <location evidence="1">Cell outer membrane</location>
    </subcellularLocation>
</comment>
<evidence type="ECO:0000256" key="9">
    <source>
        <dbReference type="SAM" id="SignalP"/>
    </source>
</evidence>
<protein>
    <submittedName>
        <fullName evidence="10">Outer membrane protein</fullName>
    </submittedName>
</protein>
<dbReference type="Gene3D" id="1.20.1600.10">
    <property type="entry name" value="Outer membrane efflux proteins (OEP)"/>
    <property type="match status" value="1"/>
</dbReference>
<keyword evidence="5" id="KW-0812">Transmembrane</keyword>
<dbReference type="GO" id="GO:0015288">
    <property type="term" value="F:porin activity"/>
    <property type="evidence" value="ECO:0007669"/>
    <property type="project" value="TreeGrafter"/>
</dbReference>
<proteinExistence type="inferred from homology"/>
<dbReference type="GO" id="GO:0009279">
    <property type="term" value="C:cell outer membrane"/>
    <property type="evidence" value="ECO:0007669"/>
    <property type="project" value="UniProtKB-SubCell"/>
</dbReference>
<dbReference type="Proteomes" id="UP000192472">
    <property type="component" value="Unassembled WGS sequence"/>
</dbReference>
<keyword evidence="4" id="KW-1134">Transmembrane beta strand</keyword>
<evidence type="ECO:0000256" key="6">
    <source>
        <dbReference type="ARBA" id="ARBA00023136"/>
    </source>
</evidence>
<dbReference type="STRING" id="692418.SAMN04488029_1577"/>
<feature type="chain" id="PRO_5010747306" evidence="9">
    <location>
        <begin position="23"/>
        <end position="461"/>
    </location>
</feature>
<dbReference type="InterPro" id="IPR051906">
    <property type="entry name" value="TolC-like"/>
</dbReference>
<evidence type="ECO:0000256" key="8">
    <source>
        <dbReference type="SAM" id="Coils"/>
    </source>
</evidence>
<dbReference type="OrthoDB" id="9811587at2"/>
<keyword evidence="8" id="KW-0175">Coiled coil</keyword>
<evidence type="ECO:0000313" key="10">
    <source>
        <dbReference type="EMBL" id="SMD33232.1"/>
    </source>
</evidence>
<feature type="coiled-coil region" evidence="8">
    <location>
        <begin position="356"/>
        <end position="415"/>
    </location>
</feature>
<feature type="signal peptide" evidence="9">
    <location>
        <begin position="1"/>
        <end position="22"/>
    </location>
</feature>
<accession>A0A1W2G9T2</accession>
<dbReference type="GO" id="GO:0015562">
    <property type="term" value="F:efflux transmembrane transporter activity"/>
    <property type="evidence" value="ECO:0007669"/>
    <property type="project" value="InterPro"/>
</dbReference>
<evidence type="ECO:0000256" key="4">
    <source>
        <dbReference type="ARBA" id="ARBA00022452"/>
    </source>
</evidence>
<dbReference type="GO" id="GO:1990281">
    <property type="term" value="C:efflux pump complex"/>
    <property type="evidence" value="ECO:0007669"/>
    <property type="project" value="TreeGrafter"/>
</dbReference>
<dbReference type="EMBL" id="FWYF01000001">
    <property type="protein sequence ID" value="SMD33232.1"/>
    <property type="molecule type" value="Genomic_DNA"/>
</dbReference>
<keyword evidence="6" id="KW-0472">Membrane</keyword>
<evidence type="ECO:0000256" key="3">
    <source>
        <dbReference type="ARBA" id="ARBA00022448"/>
    </source>
</evidence>
<organism evidence="10 11">
    <name type="scientific">Reichenbachiella faecimaris</name>
    <dbReference type="NCBI Taxonomy" id="692418"/>
    <lineage>
        <taxon>Bacteria</taxon>
        <taxon>Pseudomonadati</taxon>
        <taxon>Bacteroidota</taxon>
        <taxon>Cytophagia</taxon>
        <taxon>Cytophagales</taxon>
        <taxon>Reichenbachiellaceae</taxon>
        <taxon>Reichenbachiella</taxon>
    </lineage>
</organism>
<keyword evidence="11" id="KW-1185">Reference proteome</keyword>
<gene>
    <name evidence="10" type="ORF">SAMN04488029_1577</name>
</gene>
<evidence type="ECO:0000256" key="5">
    <source>
        <dbReference type="ARBA" id="ARBA00022692"/>
    </source>
</evidence>
<evidence type="ECO:0000313" key="11">
    <source>
        <dbReference type="Proteomes" id="UP000192472"/>
    </source>
</evidence>
<reference evidence="10 11" key="1">
    <citation type="submission" date="2017-04" db="EMBL/GenBank/DDBJ databases">
        <authorList>
            <person name="Afonso C.L."/>
            <person name="Miller P.J."/>
            <person name="Scott M.A."/>
            <person name="Spackman E."/>
            <person name="Goraichik I."/>
            <person name="Dimitrov K.M."/>
            <person name="Suarez D.L."/>
            <person name="Swayne D.E."/>
        </authorList>
    </citation>
    <scope>NUCLEOTIDE SEQUENCE [LARGE SCALE GENOMIC DNA]</scope>
    <source>
        <strain evidence="10 11">DSM 26133</strain>
    </source>
</reference>
<evidence type="ECO:0000256" key="2">
    <source>
        <dbReference type="ARBA" id="ARBA00007613"/>
    </source>
</evidence>
<evidence type="ECO:0000256" key="1">
    <source>
        <dbReference type="ARBA" id="ARBA00004442"/>
    </source>
</evidence>
<comment type="similarity">
    <text evidence="2">Belongs to the outer membrane factor (OMF) (TC 1.B.17) family.</text>
</comment>
<dbReference type="Pfam" id="PF02321">
    <property type="entry name" value="OEP"/>
    <property type="match status" value="2"/>
</dbReference>
<keyword evidence="3" id="KW-0813">Transport</keyword>